<organism evidence="3">
    <name type="scientific">marine sediment metagenome</name>
    <dbReference type="NCBI Taxonomy" id="412755"/>
    <lineage>
        <taxon>unclassified sequences</taxon>
        <taxon>metagenomes</taxon>
        <taxon>ecological metagenomes</taxon>
    </lineage>
</organism>
<comment type="caution">
    <text evidence="3">The sequence shown here is derived from an EMBL/GenBank/DDBJ whole genome shotgun (WGS) entry which is preliminary data.</text>
</comment>
<dbReference type="Gene3D" id="3.40.1160.10">
    <property type="entry name" value="Acetylglutamate kinase-like"/>
    <property type="match status" value="1"/>
</dbReference>
<reference evidence="3" key="1">
    <citation type="journal article" date="2014" name="Front. Microbiol.">
        <title>High frequency of phylogenetically diverse reductive dehalogenase-homologous genes in deep subseafloor sedimentary metagenomes.</title>
        <authorList>
            <person name="Kawai M."/>
            <person name="Futagami T."/>
            <person name="Toyoda A."/>
            <person name="Takaki Y."/>
            <person name="Nishi S."/>
            <person name="Hori S."/>
            <person name="Arai W."/>
            <person name="Tsubouchi T."/>
            <person name="Morono Y."/>
            <person name="Uchiyama I."/>
            <person name="Ito T."/>
            <person name="Fujiyama A."/>
            <person name="Inagaki F."/>
            <person name="Takami H."/>
        </authorList>
    </citation>
    <scope>NUCLEOTIDE SEQUENCE</scope>
    <source>
        <strain evidence="3">Expedition CK06-06</strain>
    </source>
</reference>
<evidence type="ECO:0000313" key="3">
    <source>
        <dbReference type="EMBL" id="GAH61946.1"/>
    </source>
</evidence>
<accession>X1GVL3</accession>
<gene>
    <name evidence="3" type="ORF">S03H2_53595</name>
</gene>
<dbReference type="InterPro" id="IPR001048">
    <property type="entry name" value="Asp/Glu/Uridylate_kinase"/>
</dbReference>
<proteinExistence type="predicted"/>
<evidence type="ECO:0000259" key="2">
    <source>
        <dbReference type="Pfam" id="PF00696"/>
    </source>
</evidence>
<dbReference type="InterPro" id="IPR036393">
    <property type="entry name" value="AceGlu_kinase-like_sf"/>
</dbReference>
<feature type="non-terminal residue" evidence="3">
    <location>
        <position position="67"/>
    </location>
</feature>
<feature type="domain" description="Aspartate/glutamate/uridylate kinase" evidence="2">
    <location>
        <begin position="3"/>
        <end position="59"/>
    </location>
</feature>
<evidence type="ECO:0000256" key="1">
    <source>
        <dbReference type="ARBA" id="ARBA00022679"/>
    </source>
</evidence>
<dbReference type="PANTHER" id="PTHR23342:SF0">
    <property type="entry name" value="N-ACETYLGLUTAMATE SYNTHASE, MITOCHONDRIAL"/>
    <property type="match status" value="1"/>
</dbReference>
<dbReference type="Pfam" id="PF00696">
    <property type="entry name" value="AA_kinase"/>
    <property type="match status" value="1"/>
</dbReference>
<name>X1GVL3_9ZZZZ</name>
<sequence>MDKVIVVKLGGAILGSHDTTIEDMVELQKQGKSLVVVHGGGKLITEWLARQGISSQFVQGERITDKA</sequence>
<dbReference type="SUPFAM" id="SSF53633">
    <property type="entry name" value="Carbamate kinase-like"/>
    <property type="match status" value="1"/>
</dbReference>
<protein>
    <recommendedName>
        <fullName evidence="2">Aspartate/glutamate/uridylate kinase domain-containing protein</fullName>
    </recommendedName>
</protein>
<keyword evidence="1" id="KW-0808">Transferase</keyword>
<dbReference type="GO" id="GO:0006526">
    <property type="term" value="P:L-arginine biosynthetic process"/>
    <property type="evidence" value="ECO:0007669"/>
    <property type="project" value="TreeGrafter"/>
</dbReference>
<dbReference type="PANTHER" id="PTHR23342">
    <property type="entry name" value="N-ACETYLGLUTAMATE SYNTHASE"/>
    <property type="match status" value="1"/>
</dbReference>
<dbReference type="EMBL" id="BARU01034119">
    <property type="protein sequence ID" value="GAH61946.1"/>
    <property type="molecule type" value="Genomic_DNA"/>
</dbReference>
<dbReference type="AlphaFoldDB" id="X1GVL3"/>
<dbReference type="GO" id="GO:0003991">
    <property type="term" value="F:acetylglutamate kinase activity"/>
    <property type="evidence" value="ECO:0007669"/>
    <property type="project" value="TreeGrafter"/>
</dbReference>